<dbReference type="GO" id="GO:0004385">
    <property type="term" value="F:GMP kinase activity"/>
    <property type="evidence" value="ECO:0007669"/>
    <property type="project" value="UniProtKB-UniRule"/>
</dbReference>
<keyword evidence="6 9" id="KW-0418">Kinase</keyword>
<evidence type="ECO:0000256" key="7">
    <source>
        <dbReference type="ARBA" id="ARBA00022840"/>
    </source>
</evidence>
<dbReference type="GO" id="GO:0005524">
    <property type="term" value="F:ATP binding"/>
    <property type="evidence" value="ECO:0007669"/>
    <property type="project" value="UniProtKB-UniRule"/>
</dbReference>
<feature type="binding site" evidence="9">
    <location>
        <begin position="31"/>
        <end position="38"/>
    </location>
    <ligand>
        <name>ATP</name>
        <dbReference type="ChEBI" id="CHEBI:30616"/>
    </ligand>
</feature>
<dbReference type="AlphaFoldDB" id="A0A7C1JN80"/>
<organism evidence="10">
    <name type="scientific">Thermomicrobium roseum</name>
    <dbReference type="NCBI Taxonomy" id="500"/>
    <lineage>
        <taxon>Bacteria</taxon>
        <taxon>Pseudomonadati</taxon>
        <taxon>Thermomicrobiota</taxon>
        <taxon>Thermomicrobia</taxon>
        <taxon>Thermomicrobiales</taxon>
        <taxon>Thermomicrobiaceae</taxon>
        <taxon>Thermomicrobium</taxon>
    </lineage>
</organism>
<dbReference type="InterPro" id="IPR020590">
    <property type="entry name" value="Guanylate_kinase_CS"/>
</dbReference>
<evidence type="ECO:0000256" key="4">
    <source>
        <dbReference type="ARBA" id="ARBA00022679"/>
    </source>
</evidence>
<evidence type="ECO:0000256" key="2">
    <source>
        <dbReference type="ARBA" id="ARBA00012961"/>
    </source>
</evidence>
<dbReference type="EMBL" id="DSJL01000011">
    <property type="protein sequence ID" value="HEF65399.1"/>
    <property type="molecule type" value="Genomic_DNA"/>
</dbReference>
<keyword evidence="5 9" id="KW-0547">Nucleotide-binding</keyword>
<evidence type="ECO:0000256" key="5">
    <source>
        <dbReference type="ARBA" id="ARBA00022741"/>
    </source>
</evidence>
<dbReference type="InterPro" id="IPR017665">
    <property type="entry name" value="Guanylate_kinase"/>
</dbReference>
<protein>
    <recommendedName>
        <fullName evidence="3 9">Guanylate kinase</fullName>
        <ecNumber evidence="2 9">2.7.4.8</ecNumber>
    </recommendedName>
    <alternativeName>
        <fullName evidence="8 9">GMP kinase</fullName>
    </alternativeName>
</protein>
<comment type="function">
    <text evidence="9">Essential for recycling GMP and indirectly, cGMP.</text>
</comment>
<evidence type="ECO:0000256" key="1">
    <source>
        <dbReference type="ARBA" id="ARBA00005790"/>
    </source>
</evidence>
<dbReference type="Gene3D" id="3.30.63.10">
    <property type="entry name" value="Guanylate Kinase phosphate binding domain"/>
    <property type="match status" value="1"/>
</dbReference>
<evidence type="ECO:0000256" key="3">
    <source>
        <dbReference type="ARBA" id="ARBA00016296"/>
    </source>
</evidence>
<reference evidence="10" key="1">
    <citation type="journal article" date="2020" name="mSystems">
        <title>Genome- and Community-Level Interaction Insights into Carbon Utilization and Element Cycling Functions of Hydrothermarchaeota in Hydrothermal Sediment.</title>
        <authorList>
            <person name="Zhou Z."/>
            <person name="Liu Y."/>
            <person name="Xu W."/>
            <person name="Pan J."/>
            <person name="Luo Z.H."/>
            <person name="Li M."/>
        </authorList>
    </citation>
    <scope>NUCLEOTIDE SEQUENCE [LARGE SCALE GENOMIC DNA]</scope>
    <source>
        <strain evidence="10">SpSt-222</strain>
    </source>
</reference>
<dbReference type="Pfam" id="PF00625">
    <property type="entry name" value="Guanylate_kin"/>
    <property type="match status" value="1"/>
</dbReference>
<comment type="caution">
    <text evidence="10">The sequence shown here is derived from an EMBL/GenBank/DDBJ whole genome shotgun (WGS) entry which is preliminary data.</text>
</comment>
<evidence type="ECO:0000256" key="9">
    <source>
        <dbReference type="HAMAP-Rule" id="MF_00328"/>
    </source>
</evidence>
<dbReference type="PROSITE" id="PS00856">
    <property type="entry name" value="GUANYLATE_KINASE_1"/>
    <property type="match status" value="1"/>
</dbReference>
<comment type="subcellular location">
    <subcellularLocation>
        <location evidence="9">Cytoplasm</location>
    </subcellularLocation>
</comment>
<proteinExistence type="inferred from homology"/>
<keyword evidence="4 9" id="KW-0808">Transferase</keyword>
<dbReference type="InterPro" id="IPR008144">
    <property type="entry name" value="Guanylate_kin-like_dom"/>
</dbReference>
<dbReference type="FunFam" id="3.30.63.10:FF:000002">
    <property type="entry name" value="Guanylate kinase 1"/>
    <property type="match status" value="1"/>
</dbReference>
<sequence>MADDLGFNTQADELLDELRQRVRPKLIVISGPSGVGKDTVIERMRQAHPDFYFAVTATTRPRRPGEIDGVHYIFMNREEFLAARERGEFLESAEVYGHLYGVPKERVRRALRSGKTVVVKVDVQGAASIRRIIPQAILIFLAPPSMAELMQRLRARKTDDPATLMERIATASRELAQVYEFDYVVFNETDQLDRTLATIDAILIAEQSRVHQAEIVL</sequence>
<dbReference type="PROSITE" id="PS50052">
    <property type="entry name" value="GUANYLATE_KINASE_2"/>
    <property type="match status" value="1"/>
</dbReference>
<dbReference type="PANTHER" id="PTHR23117">
    <property type="entry name" value="GUANYLATE KINASE-RELATED"/>
    <property type="match status" value="1"/>
</dbReference>
<dbReference type="InterPro" id="IPR008145">
    <property type="entry name" value="GK/Ca_channel_bsu"/>
</dbReference>
<gene>
    <name evidence="9" type="primary">gmk</name>
    <name evidence="10" type="ORF">ENP47_07360</name>
</gene>
<accession>A0A7C1JN80</accession>
<comment type="catalytic activity">
    <reaction evidence="9">
        <text>GMP + ATP = GDP + ADP</text>
        <dbReference type="Rhea" id="RHEA:20780"/>
        <dbReference type="ChEBI" id="CHEBI:30616"/>
        <dbReference type="ChEBI" id="CHEBI:58115"/>
        <dbReference type="ChEBI" id="CHEBI:58189"/>
        <dbReference type="ChEBI" id="CHEBI:456216"/>
        <dbReference type="EC" id="2.7.4.8"/>
    </reaction>
</comment>
<comment type="similarity">
    <text evidence="1 9">Belongs to the guanylate kinase family.</text>
</comment>
<evidence type="ECO:0000256" key="6">
    <source>
        <dbReference type="ARBA" id="ARBA00022777"/>
    </source>
</evidence>
<dbReference type="GO" id="GO:0005829">
    <property type="term" value="C:cytosol"/>
    <property type="evidence" value="ECO:0007669"/>
    <property type="project" value="TreeGrafter"/>
</dbReference>
<evidence type="ECO:0000313" key="10">
    <source>
        <dbReference type="EMBL" id="HEF65399.1"/>
    </source>
</evidence>
<name>A0A7C1JN80_THERO</name>
<keyword evidence="7 9" id="KW-0067">ATP-binding</keyword>
<dbReference type="PANTHER" id="PTHR23117:SF13">
    <property type="entry name" value="GUANYLATE KINASE"/>
    <property type="match status" value="1"/>
</dbReference>
<dbReference type="SUPFAM" id="SSF52540">
    <property type="entry name" value="P-loop containing nucleoside triphosphate hydrolases"/>
    <property type="match status" value="1"/>
</dbReference>
<dbReference type="SMART" id="SM00072">
    <property type="entry name" value="GuKc"/>
    <property type="match status" value="1"/>
</dbReference>
<dbReference type="NCBIfam" id="NF011325">
    <property type="entry name" value="PRK14738.1"/>
    <property type="match status" value="1"/>
</dbReference>
<keyword evidence="9" id="KW-0963">Cytoplasm</keyword>
<dbReference type="CDD" id="cd00071">
    <property type="entry name" value="GMPK"/>
    <property type="match status" value="1"/>
</dbReference>
<dbReference type="InterPro" id="IPR027417">
    <property type="entry name" value="P-loop_NTPase"/>
</dbReference>
<dbReference type="Gene3D" id="3.40.50.300">
    <property type="entry name" value="P-loop containing nucleotide triphosphate hydrolases"/>
    <property type="match status" value="1"/>
</dbReference>
<evidence type="ECO:0000256" key="8">
    <source>
        <dbReference type="ARBA" id="ARBA00030128"/>
    </source>
</evidence>
<dbReference type="HAMAP" id="MF_00328">
    <property type="entry name" value="Guanylate_kinase"/>
    <property type="match status" value="1"/>
</dbReference>
<dbReference type="EC" id="2.7.4.8" evidence="2 9"/>
<dbReference type="NCBIfam" id="TIGR03263">
    <property type="entry name" value="guanyl_kin"/>
    <property type="match status" value="1"/>
</dbReference>